<dbReference type="RefSeq" id="WP_142813562.1">
    <property type="nucleotide sequence ID" value="NZ_CP036282.1"/>
</dbReference>
<dbReference type="Proteomes" id="UP000317365">
    <property type="component" value="Chromosome"/>
</dbReference>
<reference evidence="3" key="1">
    <citation type="submission" date="2019-02" db="EMBL/GenBank/DDBJ databases">
        <title>Complete genome sequence of Rhodoferax sp. Gr-4.</title>
        <authorList>
            <person name="Jin L."/>
        </authorList>
    </citation>
    <scope>NUCLEOTIDE SEQUENCE [LARGE SCALE GENOMIC DNA]</scope>
    <source>
        <strain evidence="3">Gr-4</strain>
    </source>
</reference>
<dbReference type="SUPFAM" id="SSF53955">
    <property type="entry name" value="Lysozyme-like"/>
    <property type="match status" value="1"/>
</dbReference>
<dbReference type="InterPro" id="IPR023346">
    <property type="entry name" value="Lysozyme-like_dom_sf"/>
</dbReference>
<proteinExistence type="predicted"/>
<accession>A0A515EU19</accession>
<dbReference type="AlphaFoldDB" id="A0A515EU19"/>
<dbReference type="Gene3D" id="1.10.530.10">
    <property type="match status" value="1"/>
</dbReference>
<organism evidence="2 3">
    <name type="scientific">Rhodoferax aquaticus</name>
    <dbReference type="NCBI Taxonomy" id="2527691"/>
    <lineage>
        <taxon>Bacteria</taxon>
        <taxon>Pseudomonadati</taxon>
        <taxon>Pseudomonadota</taxon>
        <taxon>Betaproteobacteria</taxon>
        <taxon>Burkholderiales</taxon>
        <taxon>Comamonadaceae</taxon>
        <taxon>Rhodoferax</taxon>
    </lineage>
</organism>
<reference evidence="3" key="2">
    <citation type="journal article" date="2020" name="Int. J. Syst. Evol. Microbiol.">
        <title>Genomic insights into a novel species Rhodoferax aquaticus sp. nov., isolated from freshwater.</title>
        <authorList>
            <person name="Li T."/>
            <person name="Zhuo Y."/>
            <person name="Jin C.Z."/>
            <person name="Wu X."/>
            <person name="Ko S.R."/>
            <person name="Jin F.J."/>
            <person name="Ahn C.Y."/>
            <person name="Oh H.M."/>
            <person name="Lee H.G."/>
            <person name="Jin L."/>
        </authorList>
    </citation>
    <scope>NUCLEOTIDE SEQUENCE [LARGE SCALE GENOMIC DNA]</scope>
    <source>
        <strain evidence="3">Gr-4</strain>
    </source>
</reference>
<name>A0A515EU19_9BURK</name>
<feature type="region of interest" description="Disordered" evidence="1">
    <location>
        <begin position="147"/>
        <end position="203"/>
    </location>
</feature>
<dbReference type="EMBL" id="CP036282">
    <property type="protein sequence ID" value="QDL56175.1"/>
    <property type="molecule type" value="Genomic_DNA"/>
</dbReference>
<dbReference type="Gene3D" id="3.90.1720.10">
    <property type="entry name" value="endopeptidase domain like (from Nostoc punctiforme)"/>
    <property type="match status" value="1"/>
</dbReference>
<sequence length="612" mass="67836">MTTATDTQDTSTATPAAATPAPVVATTVQFIGLDGLPIAGLTVRITIDGTATIYPTDDTGFIPQLLAPPDKDVEIEVQRLDGSYKRIDQCITPATPSNWTYTSPSMVFEVTTELHQGEPGQAESQIPRWSDDDMGVLELVAAAQAEPPVSDAYRDEGRNHPKPPAPAKPGPAKQLATQKQPDPARATAPKTGAQAPLQTGRDAQGNPLMVYAEKVKDWWGSWSFAWLTSAHAQSQSSGTGANKQVTHIGGMQKQVQALIDFAEEQVTYDYAKSEGTATIYAQMKNGTFKHKKGERERPRVGPGRCYQWVRLALARTVVTQGFLADDGTYTEQESASNADEPLKRKGFRDVTAELPDARWAAAGDVIVYAWSDRAWESRKAKKKALTMPNHGHIDIRSYETYISDFIPESGRPNWTDYTNIRIYRKVFDPMPTIYIKAFLRCLRDFECTEEPDDSKRYNMLNTALPSNPNSRRFSSYKTHPWQEAVKVFAANNSKSAAGAYQIQQATWQEAIKEGLTDLTAQDDLFSAAVQDRVAVRLLETRPLKSSIKALPLIRKNQIEDAVKALQTTWTSLPGSTENAKRKFPDGRPMDMACFMSQFNKYVTEEKARGNIK</sequence>
<keyword evidence="3" id="KW-1185">Reference proteome</keyword>
<evidence type="ECO:0000256" key="1">
    <source>
        <dbReference type="SAM" id="MobiDB-lite"/>
    </source>
</evidence>
<dbReference type="KEGG" id="rhg:EXZ61_19540"/>
<gene>
    <name evidence="2" type="ORF">EXZ61_19540</name>
</gene>
<protein>
    <submittedName>
        <fullName evidence="2">Uncharacterized protein</fullName>
    </submittedName>
</protein>
<evidence type="ECO:0000313" key="2">
    <source>
        <dbReference type="EMBL" id="QDL56175.1"/>
    </source>
</evidence>
<evidence type="ECO:0000313" key="3">
    <source>
        <dbReference type="Proteomes" id="UP000317365"/>
    </source>
</evidence>